<dbReference type="Gene3D" id="1.25.40.10">
    <property type="entry name" value="Tetratricopeptide repeat domain"/>
    <property type="match status" value="1"/>
</dbReference>
<dbReference type="Pfam" id="PF14432">
    <property type="entry name" value="DYW_deaminase"/>
    <property type="match status" value="1"/>
</dbReference>
<feature type="domain" description="DYW" evidence="2">
    <location>
        <begin position="239"/>
        <end position="331"/>
    </location>
</feature>
<evidence type="ECO:0000313" key="4">
    <source>
        <dbReference type="Proteomes" id="UP000652761"/>
    </source>
</evidence>
<accession>A0A843XPS6</accession>
<evidence type="ECO:0000259" key="2">
    <source>
        <dbReference type="Pfam" id="PF14432"/>
    </source>
</evidence>
<dbReference type="InterPro" id="IPR032867">
    <property type="entry name" value="DYW_dom"/>
</dbReference>
<reference evidence="3" key="1">
    <citation type="submission" date="2017-07" db="EMBL/GenBank/DDBJ databases">
        <title>Taro Niue Genome Assembly and Annotation.</title>
        <authorList>
            <person name="Atibalentja N."/>
            <person name="Keating K."/>
            <person name="Fields C.J."/>
        </authorList>
    </citation>
    <scope>NUCLEOTIDE SEQUENCE</scope>
    <source>
        <strain evidence="3">Niue_2</strain>
        <tissue evidence="3">Leaf</tissue>
    </source>
</reference>
<dbReference type="OrthoDB" id="185373at2759"/>
<evidence type="ECO:0000256" key="1">
    <source>
        <dbReference type="SAM" id="MobiDB-lite"/>
    </source>
</evidence>
<sequence>MVQVLTAARFLGSLAPVAVLNSDAHTTSDLSRALNNAAASTTCRPTSPHRVAFKFLANGHGLGSRMVPGRRSSGSVLGEVAHEQGGGQLGPKLESFCRDGRVGTALQVAEAMEKQGIPAQPSDLILLLQACVESGSLGFIRRAHDHMTRSFGSRFDTGILENLAAVYCKLGSSCDARRVFEQMHSPRFPSTSPARRPSSGLKKGKISGRSNRSSSTSNPKRREAYEKVRELHRQMREAGYVPDTRYVLHDIDEEAKERALMYHSERLAIAFGLISTAQGTTLRIMKNLRICGDCHNAIKVMSRIVEREIIVRDNKRFHHFRDGACSCGDYW</sequence>
<organism evidence="3 4">
    <name type="scientific">Colocasia esculenta</name>
    <name type="common">Wild taro</name>
    <name type="synonym">Arum esculentum</name>
    <dbReference type="NCBI Taxonomy" id="4460"/>
    <lineage>
        <taxon>Eukaryota</taxon>
        <taxon>Viridiplantae</taxon>
        <taxon>Streptophyta</taxon>
        <taxon>Embryophyta</taxon>
        <taxon>Tracheophyta</taxon>
        <taxon>Spermatophyta</taxon>
        <taxon>Magnoliopsida</taxon>
        <taxon>Liliopsida</taxon>
        <taxon>Araceae</taxon>
        <taxon>Aroideae</taxon>
        <taxon>Colocasieae</taxon>
        <taxon>Colocasia</taxon>
    </lineage>
</organism>
<keyword evidence="4" id="KW-1185">Reference proteome</keyword>
<protein>
    <recommendedName>
        <fullName evidence="2">DYW domain-containing protein</fullName>
    </recommendedName>
</protein>
<proteinExistence type="predicted"/>
<dbReference type="GO" id="GO:0008270">
    <property type="term" value="F:zinc ion binding"/>
    <property type="evidence" value="ECO:0007669"/>
    <property type="project" value="InterPro"/>
</dbReference>
<gene>
    <name evidence="3" type="ORF">Taro_054774</name>
</gene>
<dbReference type="AlphaFoldDB" id="A0A843XPS6"/>
<comment type="caution">
    <text evidence="3">The sequence shown here is derived from an EMBL/GenBank/DDBJ whole genome shotgun (WGS) entry which is preliminary data.</text>
</comment>
<dbReference type="Proteomes" id="UP000652761">
    <property type="component" value="Unassembled WGS sequence"/>
</dbReference>
<dbReference type="InterPro" id="IPR011990">
    <property type="entry name" value="TPR-like_helical_dom_sf"/>
</dbReference>
<evidence type="ECO:0000313" key="3">
    <source>
        <dbReference type="EMBL" id="MQM21729.1"/>
    </source>
</evidence>
<feature type="region of interest" description="Disordered" evidence="1">
    <location>
        <begin position="185"/>
        <end position="223"/>
    </location>
</feature>
<name>A0A843XPS6_COLES</name>
<feature type="compositionally biased region" description="Low complexity" evidence="1">
    <location>
        <begin position="207"/>
        <end position="218"/>
    </location>
</feature>
<dbReference type="EMBL" id="NMUH01011492">
    <property type="protein sequence ID" value="MQM21729.1"/>
    <property type="molecule type" value="Genomic_DNA"/>
</dbReference>